<evidence type="ECO:0000256" key="6">
    <source>
        <dbReference type="ARBA" id="ARBA00022777"/>
    </source>
</evidence>
<dbReference type="InterPro" id="IPR050482">
    <property type="entry name" value="Sensor_HK_TwoCompSys"/>
</dbReference>
<dbReference type="Proteomes" id="UP001595816">
    <property type="component" value="Unassembled WGS sequence"/>
</dbReference>
<dbReference type="SMART" id="SM00387">
    <property type="entry name" value="HATPase_c"/>
    <property type="match status" value="1"/>
</dbReference>
<evidence type="ECO:0000256" key="5">
    <source>
        <dbReference type="ARBA" id="ARBA00022741"/>
    </source>
</evidence>
<dbReference type="PANTHER" id="PTHR24421">
    <property type="entry name" value="NITRATE/NITRITE SENSOR PROTEIN NARX-RELATED"/>
    <property type="match status" value="1"/>
</dbReference>
<dbReference type="Gene3D" id="3.30.565.10">
    <property type="entry name" value="Histidine kinase-like ATPase, C-terminal domain"/>
    <property type="match status" value="1"/>
</dbReference>
<keyword evidence="6 11" id="KW-0418">Kinase</keyword>
<protein>
    <recommendedName>
        <fullName evidence="2">histidine kinase</fullName>
        <ecNumber evidence="2">2.7.13.3</ecNumber>
    </recommendedName>
</protein>
<dbReference type="Pfam" id="PF13796">
    <property type="entry name" value="Sensor"/>
    <property type="match status" value="1"/>
</dbReference>
<keyword evidence="5" id="KW-0547">Nucleotide-binding</keyword>
<evidence type="ECO:0000256" key="2">
    <source>
        <dbReference type="ARBA" id="ARBA00012438"/>
    </source>
</evidence>
<name>A0ABV8LPN1_9ACTN</name>
<keyword evidence="9" id="KW-0472">Membrane</keyword>
<dbReference type="EMBL" id="JBHSAY010000009">
    <property type="protein sequence ID" value="MFC4132288.1"/>
    <property type="molecule type" value="Genomic_DNA"/>
</dbReference>
<dbReference type="InterPro" id="IPR003594">
    <property type="entry name" value="HATPase_dom"/>
</dbReference>
<keyword evidence="7" id="KW-0067">ATP-binding</keyword>
<dbReference type="InterPro" id="IPR025828">
    <property type="entry name" value="Put_sensor_dom"/>
</dbReference>
<dbReference type="EC" id="2.7.13.3" evidence="2"/>
<feature type="transmembrane region" description="Helical" evidence="9">
    <location>
        <begin position="110"/>
        <end position="139"/>
    </location>
</feature>
<evidence type="ECO:0000256" key="8">
    <source>
        <dbReference type="ARBA" id="ARBA00023012"/>
    </source>
</evidence>
<proteinExistence type="predicted"/>
<evidence type="ECO:0000256" key="7">
    <source>
        <dbReference type="ARBA" id="ARBA00022840"/>
    </source>
</evidence>
<dbReference type="InterPro" id="IPR011712">
    <property type="entry name" value="Sig_transdc_His_kin_sub3_dim/P"/>
</dbReference>
<keyword evidence="12" id="KW-1185">Reference proteome</keyword>
<dbReference type="SUPFAM" id="SSF55874">
    <property type="entry name" value="ATPase domain of HSP90 chaperone/DNA topoisomerase II/histidine kinase"/>
    <property type="match status" value="1"/>
</dbReference>
<accession>A0ABV8LPN1</accession>
<dbReference type="PANTHER" id="PTHR24421:SF10">
    <property type="entry name" value="NITRATE_NITRITE SENSOR PROTEIN NARQ"/>
    <property type="match status" value="1"/>
</dbReference>
<keyword evidence="9" id="KW-1133">Transmembrane helix</keyword>
<feature type="domain" description="Histidine kinase/HSP90-like ATPase" evidence="10">
    <location>
        <begin position="323"/>
        <end position="413"/>
    </location>
</feature>
<evidence type="ECO:0000313" key="11">
    <source>
        <dbReference type="EMBL" id="MFC4132288.1"/>
    </source>
</evidence>
<comment type="catalytic activity">
    <reaction evidence="1">
        <text>ATP + protein L-histidine = ADP + protein N-phospho-L-histidine.</text>
        <dbReference type="EC" id="2.7.13.3"/>
    </reaction>
</comment>
<keyword evidence="3" id="KW-0597">Phosphoprotein</keyword>
<gene>
    <name evidence="11" type="ORF">ACFOZ4_16910</name>
</gene>
<dbReference type="Gene3D" id="1.20.5.1930">
    <property type="match status" value="1"/>
</dbReference>
<reference evidence="12" key="1">
    <citation type="journal article" date="2019" name="Int. J. Syst. Evol. Microbiol.">
        <title>The Global Catalogue of Microorganisms (GCM) 10K type strain sequencing project: providing services to taxonomists for standard genome sequencing and annotation.</title>
        <authorList>
            <consortium name="The Broad Institute Genomics Platform"/>
            <consortium name="The Broad Institute Genome Sequencing Center for Infectious Disease"/>
            <person name="Wu L."/>
            <person name="Ma J."/>
        </authorList>
    </citation>
    <scope>NUCLEOTIDE SEQUENCE [LARGE SCALE GENOMIC DNA]</scope>
    <source>
        <strain evidence="12">CGMCC 4.7289</strain>
    </source>
</reference>
<dbReference type="InterPro" id="IPR036890">
    <property type="entry name" value="HATPase_C_sf"/>
</dbReference>
<evidence type="ECO:0000256" key="3">
    <source>
        <dbReference type="ARBA" id="ARBA00022553"/>
    </source>
</evidence>
<feature type="transmembrane region" description="Helical" evidence="9">
    <location>
        <begin position="38"/>
        <end position="56"/>
    </location>
</feature>
<dbReference type="RefSeq" id="WP_253763592.1">
    <property type="nucleotide sequence ID" value="NZ_JAMZDZ010000001.1"/>
</dbReference>
<sequence length="413" mass="43153">MGWRFARGARESGQLLVGAVIGLPAPFLLAMILLSVPASLVAGLGIVVFGVAGTLLRRLANVQRDRAAALLGRPIERPYADHPEGLLPRARAVVSDTATWRDLAWLVSQFGLGIAGLAAGLGLWLAAVECLTAPLLRALLPARTGFDPAVLEFTGRSTLLGWLLVPVGAGLALLAYRLPRHLLSGQARLAAALLRPTSAAQLSARVDRLTATRAAAVDASAAELRRIERDLHDGAQMRLVAVRMNIGMAQDVLDADPATARALMAEASASAGSALTELRDLVRGIHPPMLADRGLAGAAQALALSSSIPVELDLRLDRRLTAPVESAAYFVLAESMVNAIRHSGATLIQVAVADHGHFLSLAVHDNGRGGAHAGRGTGLRGIQRRLSAFDGSLRISSPTGGPTTLEMELPCAS</sequence>
<organism evidence="11 12">
    <name type="scientific">Hamadaea flava</name>
    <dbReference type="NCBI Taxonomy" id="1742688"/>
    <lineage>
        <taxon>Bacteria</taxon>
        <taxon>Bacillati</taxon>
        <taxon>Actinomycetota</taxon>
        <taxon>Actinomycetes</taxon>
        <taxon>Micromonosporales</taxon>
        <taxon>Micromonosporaceae</taxon>
        <taxon>Hamadaea</taxon>
    </lineage>
</organism>
<dbReference type="GO" id="GO:0016301">
    <property type="term" value="F:kinase activity"/>
    <property type="evidence" value="ECO:0007669"/>
    <property type="project" value="UniProtKB-KW"/>
</dbReference>
<dbReference type="Pfam" id="PF07730">
    <property type="entry name" value="HisKA_3"/>
    <property type="match status" value="1"/>
</dbReference>
<keyword evidence="9" id="KW-0812">Transmembrane</keyword>
<evidence type="ECO:0000259" key="10">
    <source>
        <dbReference type="SMART" id="SM00387"/>
    </source>
</evidence>
<keyword evidence="8" id="KW-0902">Two-component regulatory system</keyword>
<keyword evidence="4" id="KW-0808">Transferase</keyword>
<feature type="transmembrane region" description="Helical" evidence="9">
    <location>
        <begin position="159"/>
        <end position="178"/>
    </location>
</feature>
<feature type="transmembrane region" description="Helical" evidence="9">
    <location>
        <begin position="12"/>
        <end position="32"/>
    </location>
</feature>
<comment type="caution">
    <text evidence="11">The sequence shown here is derived from an EMBL/GenBank/DDBJ whole genome shotgun (WGS) entry which is preliminary data.</text>
</comment>
<evidence type="ECO:0000256" key="9">
    <source>
        <dbReference type="SAM" id="Phobius"/>
    </source>
</evidence>
<evidence type="ECO:0000256" key="1">
    <source>
        <dbReference type="ARBA" id="ARBA00000085"/>
    </source>
</evidence>
<evidence type="ECO:0000313" key="12">
    <source>
        <dbReference type="Proteomes" id="UP001595816"/>
    </source>
</evidence>
<dbReference type="Pfam" id="PF02518">
    <property type="entry name" value="HATPase_c"/>
    <property type="match status" value="1"/>
</dbReference>
<evidence type="ECO:0000256" key="4">
    <source>
        <dbReference type="ARBA" id="ARBA00022679"/>
    </source>
</evidence>